<sequence>MTARELDLSRENDESTAVGFLCDAKLEKQIKLQSVGLNNTTSLYEISGLPNSDPSECSTAAGIVKLVA</sequence>
<dbReference type="EMBL" id="CM039429">
    <property type="protein sequence ID" value="KAI4346886.1"/>
    <property type="molecule type" value="Genomic_DNA"/>
</dbReference>
<dbReference type="Proteomes" id="UP000828941">
    <property type="component" value="Chromosome 4"/>
</dbReference>
<evidence type="ECO:0000313" key="1">
    <source>
        <dbReference type="EMBL" id="KAI4346886.1"/>
    </source>
</evidence>
<keyword evidence="2" id="KW-1185">Reference proteome</keyword>
<reference evidence="1 2" key="1">
    <citation type="journal article" date="2022" name="DNA Res.">
        <title>Chromosomal-level genome assembly of the orchid tree Bauhinia variegata (Leguminosae; Cercidoideae) supports the allotetraploid origin hypothesis of Bauhinia.</title>
        <authorList>
            <person name="Zhong Y."/>
            <person name="Chen Y."/>
            <person name="Zheng D."/>
            <person name="Pang J."/>
            <person name="Liu Y."/>
            <person name="Luo S."/>
            <person name="Meng S."/>
            <person name="Qian L."/>
            <person name="Wei D."/>
            <person name="Dai S."/>
            <person name="Zhou R."/>
        </authorList>
    </citation>
    <scope>NUCLEOTIDE SEQUENCE [LARGE SCALE GENOMIC DNA]</scope>
    <source>
        <strain evidence="1">BV-YZ2020</strain>
    </source>
</reference>
<comment type="caution">
    <text evidence="1">The sequence shown here is derived from an EMBL/GenBank/DDBJ whole genome shotgun (WGS) entry which is preliminary data.</text>
</comment>
<name>A0ACB9PEP6_BAUVA</name>
<organism evidence="1 2">
    <name type="scientific">Bauhinia variegata</name>
    <name type="common">Purple orchid tree</name>
    <name type="synonym">Phanera variegata</name>
    <dbReference type="NCBI Taxonomy" id="167791"/>
    <lineage>
        <taxon>Eukaryota</taxon>
        <taxon>Viridiplantae</taxon>
        <taxon>Streptophyta</taxon>
        <taxon>Embryophyta</taxon>
        <taxon>Tracheophyta</taxon>
        <taxon>Spermatophyta</taxon>
        <taxon>Magnoliopsida</taxon>
        <taxon>eudicotyledons</taxon>
        <taxon>Gunneridae</taxon>
        <taxon>Pentapetalae</taxon>
        <taxon>rosids</taxon>
        <taxon>fabids</taxon>
        <taxon>Fabales</taxon>
        <taxon>Fabaceae</taxon>
        <taxon>Cercidoideae</taxon>
        <taxon>Cercideae</taxon>
        <taxon>Bauhiniinae</taxon>
        <taxon>Bauhinia</taxon>
    </lineage>
</organism>
<accession>A0ACB9PEP6</accession>
<gene>
    <name evidence="1" type="ORF">L6164_007749</name>
</gene>
<evidence type="ECO:0000313" key="2">
    <source>
        <dbReference type="Proteomes" id="UP000828941"/>
    </source>
</evidence>
<protein>
    <submittedName>
        <fullName evidence="1">Uncharacterized protein</fullName>
    </submittedName>
</protein>
<proteinExistence type="predicted"/>